<dbReference type="PANTHER" id="PTHR30151">
    <property type="entry name" value="ALKANE SULFONATE ABC TRANSPORTER-RELATED, MEMBRANE SUBUNIT"/>
    <property type="match status" value="1"/>
</dbReference>
<feature type="transmembrane region" description="Helical" evidence="7">
    <location>
        <begin position="252"/>
        <end position="274"/>
    </location>
</feature>
<dbReference type="EMBL" id="CP070499">
    <property type="protein sequence ID" value="QSB12664.1"/>
    <property type="molecule type" value="Genomic_DNA"/>
</dbReference>
<dbReference type="AlphaFoldDB" id="A0A895Y4N8"/>
<keyword evidence="5 7" id="KW-1133">Transmembrane helix</keyword>
<protein>
    <submittedName>
        <fullName evidence="10">ABC transporter permease</fullName>
    </submittedName>
</protein>
<dbReference type="CDD" id="cd06261">
    <property type="entry name" value="TM_PBP2"/>
    <property type="match status" value="1"/>
</dbReference>
<evidence type="ECO:0000313" key="11">
    <source>
        <dbReference type="Proteomes" id="UP000662857"/>
    </source>
</evidence>
<dbReference type="SUPFAM" id="SSF161098">
    <property type="entry name" value="MetI-like"/>
    <property type="match status" value="1"/>
</dbReference>
<feature type="compositionally biased region" description="Polar residues" evidence="8">
    <location>
        <begin position="22"/>
        <end position="33"/>
    </location>
</feature>
<proteinExistence type="inferred from homology"/>
<name>A0A895Y4N8_9ACTN</name>
<dbReference type="GO" id="GO:0005886">
    <property type="term" value="C:plasma membrane"/>
    <property type="evidence" value="ECO:0007669"/>
    <property type="project" value="UniProtKB-SubCell"/>
</dbReference>
<reference evidence="10" key="1">
    <citation type="submission" date="2021-02" db="EMBL/GenBank/DDBJ databases">
        <title>Natrosporangium hydrolyticum gen. nov., sp. nov, a haloalkaliphilic actinobacterium from a soda solonchak soil.</title>
        <authorList>
            <person name="Sorokin D.Y."/>
            <person name="Khijniak T.V."/>
            <person name="Zakharycheva A.P."/>
            <person name="Boueva O.V."/>
            <person name="Ariskina E.V."/>
            <person name="Hahnke R.L."/>
            <person name="Bunk B."/>
            <person name="Sproer C."/>
            <person name="Schumann P."/>
            <person name="Evtushenko L.I."/>
            <person name="Kublanov I.V."/>
        </authorList>
    </citation>
    <scope>NUCLEOTIDE SEQUENCE</scope>
    <source>
        <strain evidence="10">DSM 106523</strain>
    </source>
</reference>
<comment type="subcellular location">
    <subcellularLocation>
        <location evidence="1 7">Cell membrane</location>
        <topology evidence="1 7">Multi-pass membrane protein</topology>
    </subcellularLocation>
</comment>
<sequence>MRTGSAPTGRRPTPEGLPEAISQRTTPPRGSPASRQLISNISVVVLPLLGLSIAVGGWWGYVVAFDVAPVVLPAPPDVVRSLIDSFPYLMEHARITLTQSTVGFGLAVGGGMLLGTLIAHSRIVERMTYPWLVAFNAIPKVALAPLLVIWLGFGMQPRIAMVILICFFPVIIATVTGLGSTPSELAELAKSLDGSKLKTFVKIRFPYALPQIFIGLKVAMPLAVIGSVIGEFSGGRTGLGYVIVQASTNKALAFAALVVLSIMSVALFYALVLLERLLLPWVKATTA</sequence>
<keyword evidence="2 7" id="KW-0813">Transport</keyword>
<evidence type="ECO:0000256" key="6">
    <source>
        <dbReference type="ARBA" id="ARBA00023136"/>
    </source>
</evidence>
<dbReference type="Gene3D" id="1.10.3720.10">
    <property type="entry name" value="MetI-like"/>
    <property type="match status" value="1"/>
</dbReference>
<dbReference type="InterPro" id="IPR035906">
    <property type="entry name" value="MetI-like_sf"/>
</dbReference>
<feature type="domain" description="ABC transmembrane type-1" evidence="9">
    <location>
        <begin position="93"/>
        <end position="275"/>
    </location>
</feature>
<evidence type="ECO:0000313" key="10">
    <source>
        <dbReference type="EMBL" id="QSB12664.1"/>
    </source>
</evidence>
<feature type="region of interest" description="Disordered" evidence="8">
    <location>
        <begin position="1"/>
        <end position="33"/>
    </location>
</feature>
<keyword evidence="3" id="KW-1003">Cell membrane</keyword>
<accession>A0A895Y4N8</accession>
<dbReference type="RefSeq" id="WP_239674706.1">
    <property type="nucleotide sequence ID" value="NZ_CP070499.1"/>
</dbReference>
<evidence type="ECO:0000259" key="9">
    <source>
        <dbReference type="PROSITE" id="PS50928"/>
    </source>
</evidence>
<keyword evidence="4 7" id="KW-0812">Transmembrane</keyword>
<dbReference type="PROSITE" id="PS50928">
    <property type="entry name" value="ABC_TM1"/>
    <property type="match status" value="1"/>
</dbReference>
<dbReference type="Pfam" id="PF00528">
    <property type="entry name" value="BPD_transp_1"/>
    <property type="match status" value="1"/>
</dbReference>
<feature type="transmembrane region" description="Helical" evidence="7">
    <location>
        <begin position="159"/>
        <end position="180"/>
    </location>
</feature>
<gene>
    <name evidence="10" type="ORF">JQS43_13230</name>
</gene>
<dbReference type="PANTHER" id="PTHR30151:SF20">
    <property type="entry name" value="ABC TRANSPORTER PERMEASE PROTEIN HI_0355-RELATED"/>
    <property type="match status" value="1"/>
</dbReference>
<dbReference type="InterPro" id="IPR000515">
    <property type="entry name" value="MetI-like"/>
</dbReference>
<feature type="transmembrane region" description="Helical" evidence="7">
    <location>
        <begin position="212"/>
        <end position="232"/>
    </location>
</feature>
<evidence type="ECO:0000256" key="1">
    <source>
        <dbReference type="ARBA" id="ARBA00004651"/>
    </source>
</evidence>
<evidence type="ECO:0000256" key="4">
    <source>
        <dbReference type="ARBA" id="ARBA00022692"/>
    </source>
</evidence>
<keyword evidence="11" id="KW-1185">Reference proteome</keyword>
<dbReference type="Proteomes" id="UP000662857">
    <property type="component" value="Chromosome"/>
</dbReference>
<evidence type="ECO:0000256" key="7">
    <source>
        <dbReference type="RuleBase" id="RU363032"/>
    </source>
</evidence>
<organism evidence="10 11">
    <name type="scientific">Natronosporangium hydrolyticum</name>
    <dbReference type="NCBI Taxonomy" id="2811111"/>
    <lineage>
        <taxon>Bacteria</taxon>
        <taxon>Bacillati</taxon>
        <taxon>Actinomycetota</taxon>
        <taxon>Actinomycetes</taxon>
        <taxon>Micromonosporales</taxon>
        <taxon>Micromonosporaceae</taxon>
        <taxon>Natronosporangium</taxon>
    </lineage>
</organism>
<evidence type="ECO:0000256" key="5">
    <source>
        <dbReference type="ARBA" id="ARBA00022989"/>
    </source>
</evidence>
<evidence type="ECO:0000256" key="3">
    <source>
        <dbReference type="ARBA" id="ARBA00022475"/>
    </source>
</evidence>
<evidence type="ECO:0000256" key="2">
    <source>
        <dbReference type="ARBA" id="ARBA00022448"/>
    </source>
</evidence>
<feature type="transmembrane region" description="Helical" evidence="7">
    <location>
        <begin position="37"/>
        <end position="61"/>
    </location>
</feature>
<feature type="transmembrane region" description="Helical" evidence="7">
    <location>
        <begin position="131"/>
        <end position="153"/>
    </location>
</feature>
<comment type="similarity">
    <text evidence="7">Belongs to the binding-protein-dependent transport system permease family.</text>
</comment>
<dbReference type="KEGG" id="nhy:JQS43_13230"/>
<evidence type="ECO:0000256" key="8">
    <source>
        <dbReference type="SAM" id="MobiDB-lite"/>
    </source>
</evidence>
<dbReference type="GO" id="GO:0055085">
    <property type="term" value="P:transmembrane transport"/>
    <property type="evidence" value="ECO:0007669"/>
    <property type="project" value="InterPro"/>
</dbReference>
<feature type="transmembrane region" description="Helical" evidence="7">
    <location>
        <begin position="97"/>
        <end position="119"/>
    </location>
</feature>
<keyword evidence="6 7" id="KW-0472">Membrane</keyword>